<feature type="signal peptide" evidence="3">
    <location>
        <begin position="1"/>
        <end position="20"/>
    </location>
</feature>
<dbReference type="Proteomes" id="UP000765509">
    <property type="component" value="Unassembled WGS sequence"/>
</dbReference>
<evidence type="ECO:0000256" key="1">
    <source>
        <dbReference type="SAM" id="MobiDB-lite"/>
    </source>
</evidence>
<dbReference type="OrthoDB" id="2505307at2759"/>
<reference evidence="4" key="1">
    <citation type="submission" date="2021-03" db="EMBL/GenBank/DDBJ databases">
        <title>Draft genome sequence of rust myrtle Austropuccinia psidii MF-1, a brazilian biotype.</title>
        <authorList>
            <person name="Quecine M.C."/>
            <person name="Pachon D.M.R."/>
            <person name="Bonatelli M.L."/>
            <person name="Correr F.H."/>
            <person name="Franceschini L.M."/>
            <person name="Leite T.F."/>
            <person name="Margarido G.R.A."/>
            <person name="Almeida C.A."/>
            <person name="Ferrarezi J.A."/>
            <person name="Labate C.A."/>
        </authorList>
    </citation>
    <scope>NUCLEOTIDE SEQUENCE</scope>
    <source>
        <strain evidence="4">MF-1</strain>
    </source>
</reference>
<evidence type="ECO:0000256" key="3">
    <source>
        <dbReference type="SAM" id="SignalP"/>
    </source>
</evidence>
<feature type="compositionally biased region" description="Polar residues" evidence="1">
    <location>
        <begin position="296"/>
        <end position="305"/>
    </location>
</feature>
<sequence length="305" mass="32462">MIQLTHRYLLFCYFLLSSFSNSKPASLSYRSRLPLPTLANLPEFIFNTAPSASRNNILHSRQQSSSSKADEPIKNCPCPVLASAQETSTSSAPQNSTPPTLKSTPRSGGNSKPGENSTKIPDKISLPQPSSSSKPILNKFTKSSPSLPSPANSTNLSNISNGLFHPVSSSKNSSSSELSDAIKHQQLSKEKRDIILGASLLCAGLLAGVLLAIIKRKRQNSTPQAQKPTMTAVISSPLRGELGRRGTVMAGRGLESKFGLPRAGGWLDAQRPGPSGAQRIPSHASSRTSSITSVSENPARQTHLV</sequence>
<proteinExistence type="predicted"/>
<name>A0A9Q3IPR8_9BASI</name>
<keyword evidence="2" id="KW-1133">Transmembrane helix</keyword>
<feature type="chain" id="PRO_5040459114" evidence="3">
    <location>
        <begin position="21"/>
        <end position="305"/>
    </location>
</feature>
<feature type="compositionally biased region" description="Low complexity" evidence="1">
    <location>
        <begin position="282"/>
        <end position="295"/>
    </location>
</feature>
<feature type="non-terminal residue" evidence="4">
    <location>
        <position position="1"/>
    </location>
</feature>
<feature type="transmembrane region" description="Helical" evidence="2">
    <location>
        <begin position="194"/>
        <end position="214"/>
    </location>
</feature>
<feature type="compositionally biased region" description="Polar residues" evidence="1">
    <location>
        <begin position="84"/>
        <end position="119"/>
    </location>
</feature>
<evidence type="ECO:0000256" key="2">
    <source>
        <dbReference type="SAM" id="Phobius"/>
    </source>
</evidence>
<evidence type="ECO:0000313" key="4">
    <source>
        <dbReference type="EMBL" id="MBW0547771.1"/>
    </source>
</evidence>
<feature type="compositionally biased region" description="Polar residues" evidence="1">
    <location>
        <begin position="127"/>
        <end position="154"/>
    </location>
</feature>
<gene>
    <name evidence="4" type="ORF">O181_087486</name>
</gene>
<comment type="caution">
    <text evidence="4">The sequence shown here is derived from an EMBL/GenBank/DDBJ whole genome shotgun (WGS) entry which is preliminary data.</text>
</comment>
<evidence type="ECO:0000313" key="5">
    <source>
        <dbReference type="Proteomes" id="UP000765509"/>
    </source>
</evidence>
<keyword evidence="3" id="KW-0732">Signal</keyword>
<dbReference type="AlphaFoldDB" id="A0A9Q3IPR8"/>
<feature type="region of interest" description="Disordered" evidence="1">
    <location>
        <begin position="84"/>
        <end position="154"/>
    </location>
</feature>
<keyword evidence="2" id="KW-0472">Membrane</keyword>
<keyword evidence="5" id="KW-1185">Reference proteome</keyword>
<accession>A0A9Q3IPR8</accession>
<dbReference type="EMBL" id="AVOT02052877">
    <property type="protein sequence ID" value="MBW0547771.1"/>
    <property type="molecule type" value="Genomic_DNA"/>
</dbReference>
<organism evidence="4 5">
    <name type="scientific">Austropuccinia psidii MF-1</name>
    <dbReference type="NCBI Taxonomy" id="1389203"/>
    <lineage>
        <taxon>Eukaryota</taxon>
        <taxon>Fungi</taxon>
        <taxon>Dikarya</taxon>
        <taxon>Basidiomycota</taxon>
        <taxon>Pucciniomycotina</taxon>
        <taxon>Pucciniomycetes</taxon>
        <taxon>Pucciniales</taxon>
        <taxon>Sphaerophragmiaceae</taxon>
        <taxon>Austropuccinia</taxon>
    </lineage>
</organism>
<protein>
    <submittedName>
        <fullName evidence="4">Uncharacterized protein</fullName>
    </submittedName>
</protein>
<keyword evidence="2" id="KW-0812">Transmembrane</keyword>
<feature type="region of interest" description="Disordered" evidence="1">
    <location>
        <begin position="261"/>
        <end position="305"/>
    </location>
</feature>